<feature type="compositionally biased region" description="Basic and acidic residues" evidence="2">
    <location>
        <begin position="1"/>
        <end position="12"/>
    </location>
</feature>
<dbReference type="PROSITE" id="PS50127">
    <property type="entry name" value="UBC_2"/>
    <property type="match status" value="1"/>
</dbReference>
<evidence type="ECO:0000256" key="1">
    <source>
        <dbReference type="ARBA" id="ARBA00022786"/>
    </source>
</evidence>
<feature type="compositionally biased region" description="Polar residues" evidence="2">
    <location>
        <begin position="13"/>
        <end position="24"/>
    </location>
</feature>
<feature type="region of interest" description="Disordered" evidence="2">
    <location>
        <begin position="1"/>
        <end position="51"/>
    </location>
</feature>
<evidence type="ECO:0000259" key="3">
    <source>
        <dbReference type="PROSITE" id="PS50127"/>
    </source>
</evidence>
<dbReference type="SMART" id="SM00212">
    <property type="entry name" value="UBCc"/>
    <property type="match status" value="1"/>
</dbReference>
<dbReference type="SUPFAM" id="SSF54495">
    <property type="entry name" value="UBC-like"/>
    <property type="match status" value="1"/>
</dbReference>
<dbReference type="CDD" id="cd23807">
    <property type="entry name" value="UEV_UBE2V"/>
    <property type="match status" value="1"/>
</dbReference>
<dbReference type="FunFam" id="3.10.110.10:FF:000026">
    <property type="entry name" value="Ubiquitin-conjugating enzyme E2 variant"/>
    <property type="match status" value="1"/>
</dbReference>
<sequence length="189" mass="21028">MGCAKSRQEAPQEQHSAGAQQNAHQAPAQVLAPATSQSTSAQKIGPKEGPERVVVPRSFRLLNELERGEKSERASNLSWGLARDDDMFLTEWNGTIFGPIDTAFDNRIYSLQLTCGPQYPDAPPEVKFTSPIRMTCVEADGQVKPTWGILSAWRREYTMETVLEQLRREMASSANRRLPQPGTDQPSRS</sequence>
<proteinExistence type="predicted"/>
<dbReference type="InterPro" id="IPR016135">
    <property type="entry name" value="UBQ-conjugating_enzyme/RWD"/>
</dbReference>
<protein>
    <recommendedName>
        <fullName evidence="3">UBC core domain-containing protein</fullName>
    </recommendedName>
</protein>
<reference evidence="4" key="1">
    <citation type="submission" date="2021-01" db="EMBL/GenBank/DDBJ databases">
        <authorList>
            <person name="Corre E."/>
            <person name="Pelletier E."/>
            <person name="Niang G."/>
            <person name="Scheremetjew M."/>
            <person name="Finn R."/>
            <person name="Kale V."/>
            <person name="Holt S."/>
            <person name="Cochrane G."/>
            <person name="Meng A."/>
            <person name="Brown T."/>
            <person name="Cohen L."/>
        </authorList>
    </citation>
    <scope>NUCLEOTIDE SEQUENCE</scope>
    <source>
        <strain evidence="4">CCMP2222</strain>
    </source>
</reference>
<name>A0A7S2GWN6_9DINO</name>
<dbReference type="AlphaFoldDB" id="A0A7S2GWN6"/>
<dbReference type="InterPro" id="IPR000608">
    <property type="entry name" value="UBC"/>
</dbReference>
<organism evidence="4">
    <name type="scientific">Alexandrium andersonii</name>
    <dbReference type="NCBI Taxonomy" id="327968"/>
    <lineage>
        <taxon>Eukaryota</taxon>
        <taxon>Sar</taxon>
        <taxon>Alveolata</taxon>
        <taxon>Dinophyceae</taxon>
        <taxon>Gonyaulacales</taxon>
        <taxon>Pyrocystaceae</taxon>
        <taxon>Alexandrium</taxon>
    </lineage>
</organism>
<evidence type="ECO:0000313" key="4">
    <source>
        <dbReference type="EMBL" id="CAD9473695.1"/>
    </source>
</evidence>
<gene>
    <name evidence="4" type="ORF">AAND1436_LOCUS31588</name>
</gene>
<evidence type="ECO:0000256" key="2">
    <source>
        <dbReference type="SAM" id="MobiDB-lite"/>
    </source>
</evidence>
<dbReference type="Gene3D" id="3.10.110.10">
    <property type="entry name" value="Ubiquitin Conjugating Enzyme"/>
    <property type="match status" value="1"/>
</dbReference>
<accession>A0A7S2GWN6</accession>
<feature type="domain" description="UBC core" evidence="3">
    <location>
        <begin position="56"/>
        <end position="189"/>
    </location>
</feature>
<dbReference type="PANTHER" id="PTHR24068">
    <property type="entry name" value="UBIQUITIN-CONJUGATING ENZYME E2"/>
    <property type="match status" value="1"/>
</dbReference>
<dbReference type="EMBL" id="HBGQ01065392">
    <property type="protein sequence ID" value="CAD9473695.1"/>
    <property type="molecule type" value="Transcribed_RNA"/>
</dbReference>
<keyword evidence="1" id="KW-0833">Ubl conjugation pathway</keyword>
<dbReference type="Pfam" id="PF00179">
    <property type="entry name" value="UQ_con"/>
    <property type="match status" value="1"/>
</dbReference>